<dbReference type="PANTHER" id="PTHR43788:SF8">
    <property type="entry name" value="DNA-BINDING PROTEIN SMUBP-2"/>
    <property type="match status" value="1"/>
</dbReference>
<dbReference type="Gene3D" id="3.90.320.10">
    <property type="match status" value="1"/>
</dbReference>
<evidence type="ECO:0000256" key="14">
    <source>
        <dbReference type="ARBA" id="ARBA00023004"/>
    </source>
</evidence>
<reference evidence="25 26" key="1">
    <citation type="journal article" date="2018" name="Mol. Biol. Evol.">
        <title>Broad Genomic Sampling Reveals a Smut Pathogenic Ancestry of the Fungal Clade Ustilaginomycotina.</title>
        <authorList>
            <person name="Kijpornyongpan T."/>
            <person name="Mondo S.J."/>
            <person name="Barry K."/>
            <person name="Sandor L."/>
            <person name="Lee J."/>
            <person name="Lipzen A."/>
            <person name="Pangilinan J."/>
            <person name="LaButti K."/>
            <person name="Hainaut M."/>
            <person name="Henrissat B."/>
            <person name="Grigoriev I.V."/>
            <person name="Spatafora J.W."/>
            <person name="Aime M.C."/>
        </authorList>
    </citation>
    <scope>NUCLEOTIDE SEQUENCE [LARGE SCALE GENOMIC DNA]</scope>
    <source>
        <strain evidence="25 26">MCA 4186</strain>
    </source>
</reference>
<keyword evidence="26" id="KW-1185">Reference proteome</keyword>
<dbReference type="InterPro" id="IPR050534">
    <property type="entry name" value="Coronavir_polyprotein_1ab"/>
</dbReference>
<evidence type="ECO:0000256" key="6">
    <source>
        <dbReference type="ARBA" id="ARBA00022705"/>
    </source>
</evidence>
<proteinExistence type="inferred from homology"/>
<dbReference type="EC" id="3.6.4.12" evidence="4"/>
<keyword evidence="16" id="KW-0238">DNA-binding</keyword>
<keyword evidence="10" id="KW-0227">DNA damage</keyword>
<dbReference type="STRING" id="58919.A0A316Z4Z8"/>
<evidence type="ECO:0000256" key="2">
    <source>
        <dbReference type="ARBA" id="ARBA00004123"/>
    </source>
</evidence>
<dbReference type="AlphaFoldDB" id="A0A316Z4Z8"/>
<evidence type="ECO:0000256" key="4">
    <source>
        <dbReference type="ARBA" id="ARBA00012551"/>
    </source>
</evidence>
<dbReference type="InterPro" id="IPR047187">
    <property type="entry name" value="SF1_C_Upf1"/>
</dbReference>
<dbReference type="PANTHER" id="PTHR43788">
    <property type="entry name" value="DNA2/NAM7 HELICASE FAMILY MEMBER"/>
    <property type="match status" value="1"/>
</dbReference>
<dbReference type="InterPro" id="IPR041677">
    <property type="entry name" value="DNA2/NAM7_AAA_11"/>
</dbReference>
<dbReference type="GO" id="GO:0051539">
    <property type="term" value="F:4 iron, 4 sulfur cluster binding"/>
    <property type="evidence" value="ECO:0007669"/>
    <property type="project" value="UniProtKB-KW"/>
</dbReference>
<keyword evidence="5" id="KW-0004">4Fe-4S</keyword>
<accession>A0A316Z4Z8</accession>
<keyword evidence="19" id="KW-0511">Multifunctional enzyme</keyword>
<evidence type="ECO:0000313" key="26">
    <source>
        <dbReference type="Proteomes" id="UP000245946"/>
    </source>
</evidence>
<keyword evidence="17" id="KW-0234">DNA repair</keyword>
<sequence length="1032" mass="111913">MVKAATVRRAAARRQVVLELEELGRHELVDGQRAKGAGHGTRRQVVLRDEWLATAELVHVGDVVNLIGTWAAGEKHTTPADNLLILHPDVLLSATAISGTSTCTRKPLVQALLRSSAADDGGSTEALVMGAMLHAVLQACLTGQGLPWAGLPPTNFARGFVEQQVHAHVAAHLEDIVGAGLETGRAAQQLMESAAPFGQFAQLYLAHPHGEIEVTIACDTRCRVPPRVRVKRVLEVEEDIWSPMYGLKGFVDVSVEVESLATPASYTSVMPLELKTGRAFAMLEHRAQTMLYMLMMSERYGVDCAAGLLYYSRTGELHRVRRVRNEVRALLIGRNELASYLARREDAPALPAVEGIPALLPRTIDDARTCSRCFVVDGCMLYRRAEDIVEDPEAPSAIADLYERKTAHLSDKHAAFFAHWERLLSLEEDDVVRFRRELWTMTGAAREHNGRALAGMQLVEGELAATPTDARRHVYRFVRAAGPARLADHAAALSNLLQVGDTVIVSVEPALPALAAGTLVELSSSAVTIALKRALDPALALAKAQNGAHPLFRIDRDDIGGGMARIRNSVARLFYAGGDALRRELVVDLRAPRFMELPDYVPLPAHLNDDQRRAMRHVLSARDYALVVGMPGTGKTTTIAELIQLLVRRGKTVLLASYTHSAVDTICRKLVDVDLLRLGSVEKIHPDVRAFAMPESSTAEELEARMTTPTVVATTCLSLPPLVRHAAARAGGLDVSLFSRLAEAHPTSQVYLTRQYRMNADVMALSNELVYDGRLRCGSDAVADLRLELPARSASLTAMHAGGACTECWLDRVLDPACRVVFLDTDRVPGRETRVGESLVQNEVEGALVAQLAAALVLGGTSASDIAVITPLRQQIRLLAAKLHGNSAIEILTADRAQGRDKAVVIISFVRSGEAGVGELLSDARRINVALTRAQRKLILVGSRSTLAEAPLLRKLFGVLDARGWCQTLPPDAHRTHHAPPGDENTRPASASPQAKAALKRTPRRSAPAHTAGARAILKDRPLLRDLVNDLA</sequence>
<keyword evidence="13" id="KW-0067">ATP-binding</keyword>
<dbReference type="GO" id="GO:0004518">
    <property type="term" value="F:nuclease activity"/>
    <property type="evidence" value="ECO:0007669"/>
    <property type="project" value="UniProtKB-KW"/>
</dbReference>
<keyword evidence="18" id="KW-0539">Nucleus</keyword>
<evidence type="ECO:0000256" key="12">
    <source>
        <dbReference type="ARBA" id="ARBA00022806"/>
    </source>
</evidence>
<dbReference type="Proteomes" id="UP000245946">
    <property type="component" value="Unassembled WGS sequence"/>
</dbReference>
<evidence type="ECO:0000256" key="7">
    <source>
        <dbReference type="ARBA" id="ARBA00022722"/>
    </source>
</evidence>
<evidence type="ECO:0000256" key="11">
    <source>
        <dbReference type="ARBA" id="ARBA00022801"/>
    </source>
</evidence>
<keyword evidence="6" id="KW-0235">DNA replication</keyword>
<evidence type="ECO:0000259" key="24">
    <source>
        <dbReference type="Pfam" id="PF13087"/>
    </source>
</evidence>
<keyword evidence="12" id="KW-0347">Helicase</keyword>
<dbReference type="SUPFAM" id="SSF52540">
    <property type="entry name" value="P-loop containing nucleoside triphosphate hydrolases"/>
    <property type="match status" value="1"/>
</dbReference>
<comment type="catalytic activity">
    <reaction evidence="20">
        <text>ATP + H2O = ADP + phosphate + H(+)</text>
        <dbReference type="Rhea" id="RHEA:13065"/>
        <dbReference type="ChEBI" id="CHEBI:15377"/>
        <dbReference type="ChEBI" id="CHEBI:15378"/>
        <dbReference type="ChEBI" id="CHEBI:30616"/>
        <dbReference type="ChEBI" id="CHEBI:43474"/>
        <dbReference type="ChEBI" id="CHEBI:456216"/>
        <dbReference type="EC" id="3.6.4.12"/>
    </reaction>
</comment>
<keyword evidence="8" id="KW-0479">Metal-binding</keyword>
<evidence type="ECO:0000259" key="22">
    <source>
        <dbReference type="Pfam" id="PF08696"/>
    </source>
</evidence>
<evidence type="ECO:0000313" key="25">
    <source>
        <dbReference type="EMBL" id="PWN96830.1"/>
    </source>
</evidence>
<keyword evidence="9" id="KW-0547">Nucleotide-binding</keyword>
<evidence type="ECO:0000256" key="1">
    <source>
        <dbReference type="ARBA" id="ARBA00001966"/>
    </source>
</evidence>
<dbReference type="RefSeq" id="XP_025597109.1">
    <property type="nucleotide sequence ID" value="XM_025740275.1"/>
</dbReference>
<dbReference type="InterPro" id="IPR011604">
    <property type="entry name" value="PDDEXK-like_dom_sf"/>
</dbReference>
<dbReference type="GO" id="GO:0016887">
    <property type="term" value="F:ATP hydrolysis activity"/>
    <property type="evidence" value="ECO:0007669"/>
    <property type="project" value="RHEA"/>
</dbReference>
<dbReference type="GO" id="GO:0043139">
    <property type="term" value="F:5'-3' DNA helicase activity"/>
    <property type="evidence" value="ECO:0007669"/>
    <property type="project" value="TreeGrafter"/>
</dbReference>
<dbReference type="Pfam" id="PF13086">
    <property type="entry name" value="AAA_11"/>
    <property type="match status" value="1"/>
</dbReference>
<evidence type="ECO:0000256" key="9">
    <source>
        <dbReference type="ARBA" id="ARBA00022741"/>
    </source>
</evidence>
<dbReference type="InterPro" id="IPR014808">
    <property type="entry name" value="DNA_replication_fac_Dna2_N"/>
</dbReference>
<dbReference type="CDD" id="cd18808">
    <property type="entry name" value="SF1_C_Upf1"/>
    <property type="match status" value="1"/>
</dbReference>
<gene>
    <name evidence="25" type="ORF">FA09DRAFT_299227</name>
</gene>
<feature type="domain" description="DNA2/NAM7 helicase helicase" evidence="23">
    <location>
        <begin position="606"/>
        <end position="700"/>
    </location>
</feature>
<evidence type="ECO:0000256" key="3">
    <source>
        <dbReference type="ARBA" id="ARBA00007913"/>
    </source>
</evidence>
<dbReference type="GeneID" id="37267821"/>
<feature type="domain" description="DNA2/NAM7 helicase-like C-terminal" evidence="24">
    <location>
        <begin position="733"/>
        <end position="944"/>
    </location>
</feature>
<protein>
    <recommendedName>
        <fullName evidence="4">DNA helicase</fullName>
        <ecNumber evidence="4">3.6.4.12</ecNumber>
    </recommendedName>
</protein>
<keyword evidence="15" id="KW-0411">Iron-sulfur</keyword>
<dbReference type="GO" id="GO:0006260">
    <property type="term" value="P:DNA replication"/>
    <property type="evidence" value="ECO:0007669"/>
    <property type="project" value="UniProtKB-KW"/>
</dbReference>
<evidence type="ECO:0000256" key="15">
    <source>
        <dbReference type="ARBA" id="ARBA00023014"/>
    </source>
</evidence>
<dbReference type="Pfam" id="PF13087">
    <property type="entry name" value="AAA_12"/>
    <property type="match status" value="1"/>
</dbReference>
<dbReference type="Gene3D" id="3.40.50.300">
    <property type="entry name" value="P-loop containing nucleotide triphosphate hydrolases"/>
    <property type="match status" value="2"/>
</dbReference>
<evidence type="ECO:0000256" key="18">
    <source>
        <dbReference type="ARBA" id="ARBA00023242"/>
    </source>
</evidence>
<dbReference type="Pfam" id="PF08696">
    <property type="entry name" value="Dna2"/>
    <property type="match status" value="1"/>
</dbReference>
<evidence type="ECO:0000256" key="16">
    <source>
        <dbReference type="ARBA" id="ARBA00023125"/>
    </source>
</evidence>
<dbReference type="GO" id="GO:0003677">
    <property type="term" value="F:DNA binding"/>
    <property type="evidence" value="ECO:0007669"/>
    <property type="project" value="UniProtKB-KW"/>
</dbReference>
<keyword evidence="14" id="KW-0408">Iron</keyword>
<dbReference type="EMBL" id="KZ819297">
    <property type="protein sequence ID" value="PWN96830.1"/>
    <property type="molecule type" value="Genomic_DNA"/>
</dbReference>
<evidence type="ECO:0000256" key="8">
    <source>
        <dbReference type="ARBA" id="ARBA00022723"/>
    </source>
</evidence>
<dbReference type="InterPro" id="IPR041679">
    <property type="entry name" value="DNA2/NAM7-like_C"/>
</dbReference>
<dbReference type="OrthoDB" id="6513042at2759"/>
<evidence type="ECO:0000256" key="21">
    <source>
        <dbReference type="SAM" id="MobiDB-lite"/>
    </source>
</evidence>
<evidence type="ECO:0000256" key="10">
    <source>
        <dbReference type="ARBA" id="ARBA00022763"/>
    </source>
</evidence>
<evidence type="ECO:0000256" key="20">
    <source>
        <dbReference type="ARBA" id="ARBA00047995"/>
    </source>
</evidence>
<feature type="domain" description="DNA replication factor Dna2 N-terminal" evidence="22">
    <location>
        <begin position="40"/>
        <end position="257"/>
    </location>
</feature>
<comment type="similarity">
    <text evidence="3">Belongs to the DNA2/NAM7 helicase family.</text>
</comment>
<dbReference type="GO" id="GO:0006281">
    <property type="term" value="P:DNA repair"/>
    <property type="evidence" value="ECO:0007669"/>
    <property type="project" value="UniProtKB-KW"/>
</dbReference>
<comment type="cofactor">
    <cofactor evidence="1">
        <name>[4Fe-4S] cluster</name>
        <dbReference type="ChEBI" id="CHEBI:49883"/>
    </cofactor>
</comment>
<keyword evidence="11" id="KW-0378">Hydrolase</keyword>
<evidence type="ECO:0000256" key="17">
    <source>
        <dbReference type="ARBA" id="ARBA00023204"/>
    </source>
</evidence>
<name>A0A316Z4Z8_9BASI</name>
<keyword evidence="7" id="KW-0540">Nuclease</keyword>
<evidence type="ECO:0000256" key="5">
    <source>
        <dbReference type="ARBA" id="ARBA00022485"/>
    </source>
</evidence>
<comment type="subcellular location">
    <subcellularLocation>
        <location evidence="2">Nucleus</location>
    </subcellularLocation>
</comment>
<feature type="region of interest" description="Disordered" evidence="21">
    <location>
        <begin position="971"/>
        <end position="1014"/>
    </location>
</feature>
<dbReference type="GO" id="GO:0005634">
    <property type="term" value="C:nucleus"/>
    <property type="evidence" value="ECO:0007669"/>
    <property type="project" value="UniProtKB-SubCell"/>
</dbReference>
<dbReference type="InterPro" id="IPR027417">
    <property type="entry name" value="P-loop_NTPase"/>
</dbReference>
<dbReference type="GO" id="GO:0046872">
    <property type="term" value="F:metal ion binding"/>
    <property type="evidence" value="ECO:0007669"/>
    <property type="project" value="UniProtKB-KW"/>
</dbReference>
<evidence type="ECO:0000256" key="13">
    <source>
        <dbReference type="ARBA" id="ARBA00022840"/>
    </source>
</evidence>
<evidence type="ECO:0000256" key="19">
    <source>
        <dbReference type="ARBA" id="ARBA00023268"/>
    </source>
</evidence>
<dbReference type="GO" id="GO:0005524">
    <property type="term" value="F:ATP binding"/>
    <property type="evidence" value="ECO:0007669"/>
    <property type="project" value="UniProtKB-KW"/>
</dbReference>
<evidence type="ECO:0000259" key="23">
    <source>
        <dbReference type="Pfam" id="PF13086"/>
    </source>
</evidence>
<organism evidence="25 26">
    <name type="scientific">Tilletiopsis washingtonensis</name>
    <dbReference type="NCBI Taxonomy" id="58919"/>
    <lineage>
        <taxon>Eukaryota</taxon>
        <taxon>Fungi</taxon>
        <taxon>Dikarya</taxon>
        <taxon>Basidiomycota</taxon>
        <taxon>Ustilaginomycotina</taxon>
        <taxon>Exobasidiomycetes</taxon>
        <taxon>Entylomatales</taxon>
        <taxon>Entylomatales incertae sedis</taxon>
        <taxon>Tilletiopsis</taxon>
    </lineage>
</organism>